<comment type="caution">
    <text evidence="1">The sequence shown here is derived from an EMBL/GenBank/DDBJ whole genome shotgun (WGS) entry which is preliminary data.</text>
</comment>
<dbReference type="PROSITE" id="PS51257">
    <property type="entry name" value="PROKAR_LIPOPROTEIN"/>
    <property type="match status" value="1"/>
</dbReference>
<keyword evidence="2" id="KW-1185">Reference proteome</keyword>
<reference evidence="1 2" key="1">
    <citation type="submission" date="2014-11" db="EMBL/GenBank/DDBJ databases">
        <title>Genome sequence of Flavihumibacter solisilvae 3-3.</title>
        <authorList>
            <person name="Zhou G."/>
            <person name="Li M."/>
            <person name="Wang G."/>
        </authorList>
    </citation>
    <scope>NUCLEOTIDE SEQUENCE [LARGE SCALE GENOMIC DNA]</scope>
    <source>
        <strain evidence="1 2">3-3</strain>
    </source>
</reference>
<sequence length="201" mass="22928">MKFRLLVAVASACAFLSCQKTINENFEQPSSQDLLGTYDFVEMNMNETIIQTDTISGIISKATNIDTLLTENNTGTLQVTADKFILANFNYTGFTYTKYIYEVQGQLPQIEEIIEPFGLGDPISYPCDYTRLGRDSISLTNIQEVEDGSVSPGMESNHYRFSGDTLILTFQEKEIRYYADDDRKGSYDETFTKRLKFKRKK</sequence>
<name>A0A0C1KZD4_9BACT</name>
<accession>A0A0C1KZD4</accession>
<dbReference type="RefSeq" id="WP_039144033.1">
    <property type="nucleotide sequence ID" value="NZ_JSVC01000034.1"/>
</dbReference>
<dbReference type="AlphaFoldDB" id="A0A0C1KZD4"/>
<proteinExistence type="predicted"/>
<dbReference type="STRING" id="1349421.OI18_21870"/>
<organism evidence="1 2">
    <name type="scientific">Flavihumibacter solisilvae</name>
    <dbReference type="NCBI Taxonomy" id="1349421"/>
    <lineage>
        <taxon>Bacteria</taxon>
        <taxon>Pseudomonadati</taxon>
        <taxon>Bacteroidota</taxon>
        <taxon>Chitinophagia</taxon>
        <taxon>Chitinophagales</taxon>
        <taxon>Chitinophagaceae</taxon>
        <taxon>Flavihumibacter</taxon>
    </lineage>
</organism>
<dbReference type="EMBL" id="JSVC01000034">
    <property type="protein sequence ID" value="KIC92631.1"/>
    <property type="molecule type" value="Genomic_DNA"/>
</dbReference>
<dbReference type="Proteomes" id="UP000031408">
    <property type="component" value="Unassembled WGS sequence"/>
</dbReference>
<gene>
    <name evidence="1" type="ORF">OI18_21870</name>
</gene>
<evidence type="ECO:0000313" key="2">
    <source>
        <dbReference type="Proteomes" id="UP000031408"/>
    </source>
</evidence>
<protein>
    <submittedName>
        <fullName evidence="1">Uncharacterized protein</fullName>
    </submittedName>
</protein>
<evidence type="ECO:0000313" key="1">
    <source>
        <dbReference type="EMBL" id="KIC92631.1"/>
    </source>
</evidence>